<dbReference type="EMBL" id="MFVL01000012">
    <property type="protein sequence ID" value="OGJ01741.1"/>
    <property type="molecule type" value="Genomic_DNA"/>
</dbReference>
<comment type="caution">
    <text evidence="2">The sequence shown here is derived from an EMBL/GenBank/DDBJ whole genome shotgun (WGS) entry which is preliminary data.</text>
</comment>
<dbReference type="InterPro" id="IPR029063">
    <property type="entry name" value="SAM-dependent_MTases_sf"/>
</dbReference>
<accession>A0A1F6Y5S4</accession>
<proteinExistence type="predicted"/>
<gene>
    <name evidence="2" type="ORF">A3I23_00400</name>
</gene>
<dbReference type="Gene3D" id="3.40.50.150">
    <property type="entry name" value="Vaccinia Virus protein VP39"/>
    <property type="match status" value="1"/>
</dbReference>
<dbReference type="Pfam" id="PF13847">
    <property type="entry name" value="Methyltransf_31"/>
    <property type="match status" value="1"/>
</dbReference>
<evidence type="ECO:0000259" key="1">
    <source>
        <dbReference type="Pfam" id="PF13847"/>
    </source>
</evidence>
<evidence type="ECO:0000313" key="3">
    <source>
        <dbReference type="Proteomes" id="UP000177693"/>
    </source>
</evidence>
<dbReference type="Proteomes" id="UP000177693">
    <property type="component" value="Unassembled WGS sequence"/>
</dbReference>
<organism evidence="2 3">
    <name type="scientific">Candidatus Nomurabacteria bacterium RIFCSPLOWO2_02_FULL_40_67</name>
    <dbReference type="NCBI Taxonomy" id="1801787"/>
    <lineage>
        <taxon>Bacteria</taxon>
        <taxon>Candidatus Nomuraibacteriota</taxon>
    </lineage>
</organism>
<name>A0A1F6Y5S4_9BACT</name>
<dbReference type="SUPFAM" id="SSF53335">
    <property type="entry name" value="S-adenosyl-L-methionine-dependent methyltransferases"/>
    <property type="match status" value="1"/>
</dbReference>
<protein>
    <recommendedName>
        <fullName evidence="1">Methyltransferase domain-containing protein</fullName>
    </recommendedName>
</protein>
<sequence length="171" mass="19007">MFTDPVKNLRAFGIREDAVVADLGAGTGFYSVAAGHMAPKGKVYAVEIVKDFLMTIKNKVRDARLNNVEILWGDVEKSGGTKLRDSIVDSVIASNILHQVKDKEKFILEIKRILKPRGRVLLVDLSPFSVLGAKMIIPKNKAREVFEKAGLVFEREIDAGAHHYGMIFVKE</sequence>
<dbReference type="CDD" id="cd02440">
    <property type="entry name" value="AdoMet_MTases"/>
    <property type="match status" value="1"/>
</dbReference>
<feature type="domain" description="Methyltransferase" evidence="1">
    <location>
        <begin position="16"/>
        <end position="126"/>
    </location>
</feature>
<reference evidence="2 3" key="1">
    <citation type="journal article" date="2016" name="Nat. Commun.">
        <title>Thousands of microbial genomes shed light on interconnected biogeochemical processes in an aquifer system.</title>
        <authorList>
            <person name="Anantharaman K."/>
            <person name="Brown C.T."/>
            <person name="Hug L.A."/>
            <person name="Sharon I."/>
            <person name="Castelle C.J."/>
            <person name="Probst A.J."/>
            <person name="Thomas B.C."/>
            <person name="Singh A."/>
            <person name="Wilkins M.J."/>
            <person name="Karaoz U."/>
            <person name="Brodie E.L."/>
            <person name="Williams K.H."/>
            <person name="Hubbard S.S."/>
            <person name="Banfield J.F."/>
        </authorList>
    </citation>
    <scope>NUCLEOTIDE SEQUENCE [LARGE SCALE GENOMIC DNA]</scope>
</reference>
<evidence type="ECO:0000313" key="2">
    <source>
        <dbReference type="EMBL" id="OGJ01741.1"/>
    </source>
</evidence>
<dbReference type="AlphaFoldDB" id="A0A1F6Y5S4"/>
<dbReference type="InterPro" id="IPR025714">
    <property type="entry name" value="Methyltranfer_dom"/>
</dbReference>